<sequence length="305" mass="34991">MNQYNWQNDAEHDIDDVYDGKIDDIQRVKTEILDRLRMAGPDRAISIQEMDRIVGCSIEDNDELLDYISNDRRIEYSPPNLRFIPEINARTSDDFLSELIGRPDGVKRTTVIGSNPNADGFLISLVNRGVVIGAQDDRSNEIIGLFPRLRRFRTRLSGTAKVWKNCSYIEMTKNVSKEVRQGDAIFINNEVYRVDSSPLKMPLSVTSLKSIGEAIDKHEGGKSWAHEVSNIIYLDRPYDGEGGEGIPIYRFGVTNDIRTLWLDNCKSSDKRRDDVKKQIKESNLQCDRVLVTERDQYKRMRTPNT</sequence>
<evidence type="ECO:0000313" key="1">
    <source>
        <dbReference type="EMBL" id="OAO16538.1"/>
    </source>
</evidence>
<protein>
    <submittedName>
        <fullName evidence="1">Uncharacterized protein</fullName>
    </submittedName>
</protein>
<comment type="caution">
    <text evidence="1">The sequence shown here is derived from an EMBL/GenBank/DDBJ whole genome shotgun (WGS) entry which is preliminary data.</text>
</comment>
<gene>
    <name evidence="1" type="ORF">AV274_1713</name>
</gene>
<name>A0A196SHN5_BLAHN</name>
<dbReference type="OrthoDB" id="3907302at2759"/>
<keyword evidence="2" id="KW-1185">Reference proteome</keyword>
<evidence type="ECO:0000313" key="2">
    <source>
        <dbReference type="Proteomes" id="UP000078348"/>
    </source>
</evidence>
<accession>A0A196SHN5</accession>
<dbReference type="Proteomes" id="UP000078348">
    <property type="component" value="Unassembled WGS sequence"/>
</dbReference>
<proteinExistence type="predicted"/>
<dbReference type="EMBL" id="LXWW01000075">
    <property type="protein sequence ID" value="OAO16538.1"/>
    <property type="molecule type" value="Genomic_DNA"/>
</dbReference>
<reference evidence="1 2" key="1">
    <citation type="submission" date="2016-05" db="EMBL/GenBank/DDBJ databases">
        <title>Nuclear genome of Blastocystis sp. subtype 1 NandII.</title>
        <authorList>
            <person name="Gentekaki E."/>
            <person name="Curtis B."/>
            <person name="Stairs C."/>
            <person name="Eme L."/>
            <person name="Herman E."/>
            <person name="Klimes V."/>
            <person name="Arias M.C."/>
            <person name="Elias M."/>
            <person name="Hilliou F."/>
            <person name="Klute M."/>
            <person name="Malik S.-B."/>
            <person name="Pightling A."/>
            <person name="Rachubinski R."/>
            <person name="Salas D."/>
            <person name="Schlacht A."/>
            <person name="Suga H."/>
            <person name="Archibald J."/>
            <person name="Ball S.G."/>
            <person name="Clark G."/>
            <person name="Dacks J."/>
            <person name="Van Der Giezen M."/>
            <person name="Tsaousis A."/>
            <person name="Roger A."/>
        </authorList>
    </citation>
    <scope>NUCLEOTIDE SEQUENCE [LARGE SCALE GENOMIC DNA]</scope>
    <source>
        <strain evidence="2">ATCC 50177 / NandII</strain>
    </source>
</reference>
<organism evidence="1 2">
    <name type="scientific">Blastocystis sp. subtype 1 (strain ATCC 50177 / NandII)</name>
    <dbReference type="NCBI Taxonomy" id="478820"/>
    <lineage>
        <taxon>Eukaryota</taxon>
        <taxon>Sar</taxon>
        <taxon>Stramenopiles</taxon>
        <taxon>Bigyra</taxon>
        <taxon>Opalozoa</taxon>
        <taxon>Opalinata</taxon>
        <taxon>Blastocystidae</taxon>
        <taxon>Blastocystis</taxon>
    </lineage>
</organism>
<dbReference type="AlphaFoldDB" id="A0A196SHN5"/>